<name>A0ABM8I3Y6_9BACT</name>
<feature type="transmembrane region" description="Helical" evidence="1">
    <location>
        <begin position="66"/>
        <end position="87"/>
    </location>
</feature>
<dbReference type="Proteomes" id="UP001053296">
    <property type="component" value="Chromosome"/>
</dbReference>
<keyword evidence="3" id="KW-1185">Reference proteome</keyword>
<evidence type="ECO:0000313" key="3">
    <source>
        <dbReference type="Proteomes" id="UP001053296"/>
    </source>
</evidence>
<dbReference type="InterPro" id="IPR012340">
    <property type="entry name" value="NA-bd_OB-fold"/>
</dbReference>
<organism evidence="2 3">
    <name type="scientific">Pseudodesulfovibrio sediminis</name>
    <dbReference type="NCBI Taxonomy" id="2810563"/>
    <lineage>
        <taxon>Bacteria</taxon>
        <taxon>Pseudomonadati</taxon>
        <taxon>Thermodesulfobacteriota</taxon>
        <taxon>Desulfovibrionia</taxon>
        <taxon>Desulfovibrionales</taxon>
        <taxon>Desulfovibrionaceae</taxon>
    </lineage>
</organism>
<evidence type="ECO:0008006" key="4">
    <source>
        <dbReference type="Google" id="ProtNLM"/>
    </source>
</evidence>
<dbReference type="RefSeq" id="WP_229593602.1">
    <property type="nucleotide sequence ID" value="NZ_AP024485.1"/>
</dbReference>
<proteinExistence type="predicted"/>
<feature type="transmembrane region" description="Helical" evidence="1">
    <location>
        <begin position="13"/>
        <end position="32"/>
    </location>
</feature>
<dbReference type="EMBL" id="AP024485">
    <property type="protein sequence ID" value="BCS87385.1"/>
    <property type="molecule type" value="Genomic_DNA"/>
</dbReference>
<accession>A0ABM8I3Y6</accession>
<keyword evidence="1" id="KW-0472">Membrane</keyword>
<gene>
    <name evidence="2" type="ORF">PSDVSF_06270</name>
</gene>
<keyword evidence="1" id="KW-0812">Transmembrane</keyword>
<protein>
    <recommendedName>
        <fullName evidence="4">NfeD-like C-terminal domain-containing protein</fullName>
    </recommendedName>
</protein>
<feature type="transmembrane region" description="Helical" evidence="1">
    <location>
        <begin position="93"/>
        <end position="112"/>
    </location>
</feature>
<keyword evidence="1" id="KW-1133">Transmembrane helix</keyword>
<reference evidence="2" key="1">
    <citation type="journal article" date="2022" name="Arch. Microbiol.">
        <title>Pseudodesulfovibrio sediminis sp. nov., a mesophilic and neutrophilic sulfate-reducing bacterium isolated from sediment of a brackish lake.</title>
        <authorList>
            <person name="Takahashi A."/>
            <person name="Kojima H."/>
            <person name="Watanabe M."/>
            <person name="Fukui M."/>
        </authorList>
    </citation>
    <scope>NUCLEOTIDE SEQUENCE</scope>
    <source>
        <strain evidence="2">SF6</strain>
    </source>
</reference>
<sequence length="195" mass="21056">MDFWFGSLNGLDIFFLSCALIGGIPLVIRFILQFLGADFGDEATLHADFESPDGGDSFDADASLKFLSLHGLTSFLMMFGLVGYALYRQSEVGSGYSLLGGTLAGLVSFWIISKLFTFMASMQSSGTIDINKAIGGEGKVYTTIHPDKTGSVMVTFQGRLREYDASSVDNQKIQTGTRIQVVKISGNILVVSPIH</sequence>
<evidence type="ECO:0000256" key="1">
    <source>
        <dbReference type="SAM" id="Phobius"/>
    </source>
</evidence>
<dbReference type="Gene3D" id="2.40.50.140">
    <property type="entry name" value="Nucleic acid-binding proteins"/>
    <property type="match status" value="1"/>
</dbReference>
<evidence type="ECO:0000313" key="2">
    <source>
        <dbReference type="EMBL" id="BCS87385.1"/>
    </source>
</evidence>